<dbReference type="InterPro" id="IPR005712">
    <property type="entry name" value="Ribosomal_uS5_bac-type"/>
</dbReference>
<dbReference type="RefSeq" id="WP_021798528.1">
    <property type="nucleotide sequence ID" value="NZ_ACVN02000279.1"/>
</dbReference>
<dbReference type="GO" id="GO:0003735">
    <property type="term" value="F:structural constituent of ribosome"/>
    <property type="evidence" value="ECO:0007669"/>
    <property type="project" value="UniProtKB-UniRule"/>
</dbReference>
<comment type="function">
    <text evidence="8">With S4 and S12 plays an important role in translational accuracy.</text>
</comment>
<gene>
    <name evidence="8 12" type="primary">rpsE</name>
    <name evidence="12" type="ORF">HMPREF0682_0979</name>
</gene>
<comment type="function">
    <text evidence="8">Located at the back of the 30S subunit body where it stabilizes the conformation of the head with respect to the body.</text>
</comment>
<proteinExistence type="inferred from homology"/>
<feature type="domain" description="S5 DRBM" evidence="11">
    <location>
        <begin position="35"/>
        <end position="98"/>
    </location>
</feature>
<dbReference type="InterPro" id="IPR000851">
    <property type="entry name" value="Ribosomal_uS5"/>
</dbReference>
<comment type="subunit">
    <text evidence="7 8">Part of the 30S ribosomal subunit. Contacts proteins S4 and S8.</text>
</comment>
<dbReference type="Proteomes" id="UP000017052">
    <property type="component" value="Unassembled WGS sequence"/>
</dbReference>
<dbReference type="GeneID" id="95360476"/>
<dbReference type="AlphaFoldDB" id="U2RL84"/>
<dbReference type="Pfam" id="PF00333">
    <property type="entry name" value="Ribosomal_S5"/>
    <property type="match status" value="1"/>
</dbReference>
<keyword evidence="2 8" id="KW-0699">rRNA-binding</keyword>
<evidence type="ECO:0000256" key="8">
    <source>
        <dbReference type="HAMAP-Rule" id="MF_01307"/>
    </source>
</evidence>
<protein>
    <recommendedName>
        <fullName evidence="6 8">Small ribosomal subunit protein uS5</fullName>
    </recommendedName>
</protein>
<evidence type="ECO:0000256" key="6">
    <source>
        <dbReference type="ARBA" id="ARBA00035255"/>
    </source>
</evidence>
<dbReference type="PROSITE" id="PS50881">
    <property type="entry name" value="S5_DSRBD"/>
    <property type="match status" value="1"/>
</dbReference>
<feature type="compositionally biased region" description="Basic and acidic residues" evidence="10">
    <location>
        <begin position="13"/>
        <end position="31"/>
    </location>
</feature>
<evidence type="ECO:0000313" key="13">
    <source>
        <dbReference type="Proteomes" id="UP000017052"/>
    </source>
</evidence>
<dbReference type="InterPro" id="IPR018192">
    <property type="entry name" value="Ribosomal_uS5_N_CS"/>
</dbReference>
<dbReference type="PANTHER" id="PTHR48277">
    <property type="entry name" value="MITOCHONDRIAL RIBOSOMAL PROTEIN S5"/>
    <property type="match status" value="1"/>
</dbReference>
<dbReference type="GO" id="GO:0006412">
    <property type="term" value="P:translation"/>
    <property type="evidence" value="ECO:0007669"/>
    <property type="project" value="UniProtKB-UniRule"/>
</dbReference>
<evidence type="ECO:0000256" key="7">
    <source>
        <dbReference type="ARBA" id="ARBA00062000"/>
    </source>
</evidence>
<dbReference type="SUPFAM" id="SSF54768">
    <property type="entry name" value="dsRNA-binding domain-like"/>
    <property type="match status" value="1"/>
</dbReference>
<evidence type="ECO:0000256" key="9">
    <source>
        <dbReference type="RuleBase" id="RU003823"/>
    </source>
</evidence>
<comment type="caution">
    <text evidence="12">The sequence shown here is derived from an EMBL/GenBank/DDBJ whole genome shotgun (WGS) entry which is preliminary data.</text>
</comment>
<organism evidence="12 13">
    <name type="scientific">Propionibacterium acidifaciens F0233</name>
    <dbReference type="NCBI Taxonomy" id="553198"/>
    <lineage>
        <taxon>Bacteria</taxon>
        <taxon>Bacillati</taxon>
        <taxon>Actinomycetota</taxon>
        <taxon>Actinomycetes</taxon>
        <taxon>Propionibacteriales</taxon>
        <taxon>Propionibacteriaceae</taxon>
        <taxon>Propionibacterium</taxon>
    </lineage>
</organism>
<dbReference type="EMBL" id="ACVN02000279">
    <property type="protein sequence ID" value="ERK51452.1"/>
    <property type="molecule type" value="Genomic_DNA"/>
</dbReference>
<evidence type="ECO:0000256" key="10">
    <source>
        <dbReference type="SAM" id="MobiDB-lite"/>
    </source>
</evidence>
<dbReference type="FunFam" id="3.30.160.20:FF:000001">
    <property type="entry name" value="30S ribosomal protein S5"/>
    <property type="match status" value="1"/>
</dbReference>
<dbReference type="Gene3D" id="3.30.160.20">
    <property type="match status" value="1"/>
</dbReference>
<evidence type="ECO:0000256" key="4">
    <source>
        <dbReference type="ARBA" id="ARBA00022980"/>
    </source>
</evidence>
<sequence>MNTSQRGANGRQSGDRRGRDDRRSRDKQNERKDEYLERVVAINRVSKVVQGGRRFSFTALVVVGDGEGTVGVGYGKAKEVPAAIAKGVEEAKKHFFRVPLIQRTIPHPVQGEKAAGVVMLRPASPGTGVIAGGSARAVLECAGVHDVLAKSLGSPNAINVVHATVEALQMLEEPEQVAKRRGKSVEDIAPAALLRARQEAEVSA</sequence>
<dbReference type="Gene3D" id="3.30.230.10">
    <property type="match status" value="1"/>
</dbReference>
<evidence type="ECO:0000313" key="12">
    <source>
        <dbReference type="EMBL" id="ERK51452.1"/>
    </source>
</evidence>
<feature type="region of interest" description="Disordered" evidence="10">
    <location>
        <begin position="1"/>
        <end position="31"/>
    </location>
</feature>
<dbReference type="GO" id="GO:0005737">
    <property type="term" value="C:cytoplasm"/>
    <property type="evidence" value="ECO:0007669"/>
    <property type="project" value="UniProtKB-ARBA"/>
</dbReference>
<reference evidence="12" key="1">
    <citation type="submission" date="2013-08" db="EMBL/GenBank/DDBJ databases">
        <authorList>
            <person name="Durkin A.S."/>
            <person name="Haft D.R."/>
            <person name="McCorrison J."/>
            <person name="Torralba M."/>
            <person name="Gillis M."/>
            <person name="Haft D.H."/>
            <person name="Methe B."/>
            <person name="Sutton G."/>
            <person name="Nelson K.E."/>
        </authorList>
    </citation>
    <scope>NUCLEOTIDE SEQUENCE [LARGE SCALE GENOMIC DNA]</scope>
    <source>
        <strain evidence="12">F0233</strain>
    </source>
</reference>
<evidence type="ECO:0000256" key="5">
    <source>
        <dbReference type="ARBA" id="ARBA00023274"/>
    </source>
</evidence>
<dbReference type="GO" id="GO:0019843">
    <property type="term" value="F:rRNA binding"/>
    <property type="evidence" value="ECO:0007669"/>
    <property type="project" value="UniProtKB-UniRule"/>
</dbReference>
<evidence type="ECO:0000256" key="1">
    <source>
        <dbReference type="ARBA" id="ARBA00008945"/>
    </source>
</evidence>
<evidence type="ECO:0000259" key="11">
    <source>
        <dbReference type="PROSITE" id="PS50881"/>
    </source>
</evidence>
<dbReference type="FunFam" id="3.30.230.10:FF:000002">
    <property type="entry name" value="30S ribosomal protein S5"/>
    <property type="match status" value="1"/>
</dbReference>
<evidence type="ECO:0000256" key="3">
    <source>
        <dbReference type="ARBA" id="ARBA00022884"/>
    </source>
</evidence>
<dbReference type="OrthoDB" id="9809045at2"/>
<dbReference type="Pfam" id="PF03719">
    <property type="entry name" value="Ribosomal_S5_C"/>
    <property type="match status" value="1"/>
</dbReference>
<dbReference type="NCBIfam" id="TIGR01021">
    <property type="entry name" value="rpsE_bact"/>
    <property type="match status" value="1"/>
</dbReference>
<keyword evidence="4 8" id="KW-0689">Ribosomal protein</keyword>
<dbReference type="InterPro" id="IPR013810">
    <property type="entry name" value="Ribosomal_uS5_N"/>
</dbReference>
<dbReference type="InterPro" id="IPR005324">
    <property type="entry name" value="Ribosomal_uS5_C"/>
</dbReference>
<dbReference type="GO" id="GO:0042254">
    <property type="term" value="P:ribosome biogenesis"/>
    <property type="evidence" value="ECO:0007669"/>
    <property type="project" value="UniProtKB-ARBA"/>
</dbReference>
<accession>U2RL84</accession>
<keyword evidence="5 8" id="KW-0687">Ribonucleoprotein</keyword>
<dbReference type="GO" id="GO:0015935">
    <property type="term" value="C:small ribosomal subunit"/>
    <property type="evidence" value="ECO:0007669"/>
    <property type="project" value="InterPro"/>
</dbReference>
<comment type="domain">
    <text evidence="8">The N-terminal domain interacts with the head of the 30S subunit; the C-terminal domain interacts with the body and contacts protein S4. The interaction surface between S4 and S5 is involved in control of translational fidelity.</text>
</comment>
<name>U2RL84_9ACTN</name>
<dbReference type="PANTHER" id="PTHR48277:SF1">
    <property type="entry name" value="MITOCHONDRIAL RIBOSOMAL PROTEIN S5"/>
    <property type="match status" value="1"/>
</dbReference>
<dbReference type="InterPro" id="IPR014721">
    <property type="entry name" value="Ribsml_uS5_D2-typ_fold_subgr"/>
</dbReference>
<dbReference type="PROSITE" id="PS00585">
    <property type="entry name" value="RIBOSOMAL_S5"/>
    <property type="match status" value="1"/>
</dbReference>
<evidence type="ECO:0000256" key="2">
    <source>
        <dbReference type="ARBA" id="ARBA00022730"/>
    </source>
</evidence>
<keyword evidence="13" id="KW-1185">Reference proteome</keyword>
<comment type="similarity">
    <text evidence="1 8 9">Belongs to the universal ribosomal protein uS5 family.</text>
</comment>
<dbReference type="InterPro" id="IPR020568">
    <property type="entry name" value="Ribosomal_Su5_D2-typ_SF"/>
</dbReference>
<dbReference type="SUPFAM" id="SSF54211">
    <property type="entry name" value="Ribosomal protein S5 domain 2-like"/>
    <property type="match status" value="1"/>
</dbReference>
<dbReference type="HAMAP" id="MF_01307_B">
    <property type="entry name" value="Ribosomal_uS5_B"/>
    <property type="match status" value="1"/>
</dbReference>
<keyword evidence="3 8" id="KW-0694">RNA-binding</keyword>